<proteinExistence type="predicted"/>
<gene>
    <name evidence="1" type="ORF">CSSPJE1EN2_LOCUS10463</name>
</gene>
<protein>
    <submittedName>
        <fullName evidence="1">Uncharacterized protein</fullName>
    </submittedName>
</protein>
<accession>A0ABP1AY27</accession>
<evidence type="ECO:0000313" key="2">
    <source>
        <dbReference type="Proteomes" id="UP001497522"/>
    </source>
</evidence>
<dbReference type="EMBL" id="OZ023718">
    <property type="protein sequence ID" value="CAK9867468.1"/>
    <property type="molecule type" value="Genomic_DNA"/>
</dbReference>
<evidence type="ECO:0000313" key="1">
    <source>
        <dbReference type="EMBL" id="CAK9867468.1"/>
    </source>
</evidence>
<name>A0ABP1AY27_9BRYO</name>
<dbReference type="Proteomes" id="UP001497522">
    <property type="component" value="Chromosome 17"/>
</dbReference>
<keyword evidence="2" id="KW-1185">Reference proteome</keyword>
<reference evidence="1" key="1">
    <citation type="submission" date="2024-03" db="EMBL/GenBank/DDBJ databases">
        <authorList>
            <consortium name="ELIXIR-Norway"/>
            <consortium name="Elixir Norway"/>
        </authorList>
    </citation>
    <scope>NUCLEOTIDE SEQUENCE</scope>
</reference>
<organism evidence="1 2">
    <name type="scientific">Sphagnum jensenii</name>
    <dbReference type="NCBI Taxonomy" id="128206"/>
    <lineage>
        <taxon>Eukaryota</taxon>
        <taxon>Viridiplantae</taxon>
        <taxon>Streptophyta</taxon>
        <taxon>Embryophyta</taxon>
        <taxon>Bryophyta</taxon>
        <taxon>Sphagnophytina</taxon>
        <taxon>Sphagnopsida</taxon>
        <taxon>Sphagnales</taxon>
        <taxon>Sphagnaceae</taxon>
        <taxon>Sphagnum</taxon>
    </lineage>
</organism>
<sequence>MGLPVGPPRACRRRVLSKPRVASGVRSEDWVSWALQRKATREAGNRAAITFRSGQWRDNVPERFAVNNSAG</sequence>